<dbReference type="InterPro" id="IPR001295">
    <property type="entry name" value="Dihydroorotate_DH_CS"/>
</dbReference>
<evidence type="ECO:0000256" key="7">
    <source>
        <dbReference type="ARBA" id="ARBA00022630"/>
    </source>
</evidence>
<comment type="cofactor">
    <cofactor evidence="1">
        <name>FMN</name>
        <dbReference type="ChEBI" id="CHEBI:58210"/>
    </cofactor>
</comment>
<evidence type="ECO:0000256" key="2">
    <source>
        <dbReference type="ARBA" id="ARBA00004370"/>
    </source>
</evidence>
<evidence type="ECO:0000256" key="8">
    <source>
        <dbReference type="ARBA" id="ARBA00022643"/>
    </source>
</evidence>
<keyword evidence="14" id="KW-1185">Reference proteome</keyword>
<dbReference type="Pfam" id="PF01180">
    <property type="entry name" value="DHO_dh"/>
    <property type="match status" value="1"/>
</dbReference>
<accession>A0AA88GW25</accession>
<evidence type="ECO:0000256" key="4">
    <source>
        <dbReference type="ARBA" id="ARBA00005359"/>
    </source>
</evidence>
<evidence type="ECO:0000256" key="11">
    <source>
        <dbReference type="ARBA" id="ARBA00048639"/>
    </source>
</evidence>
<comment type="similarity">
    <text evidence="4">Belongs to the dihydroorotate dehydrogenase family. Type 2 subfamily.</text>
</comment>
<comment type="catalytic activity">
    <reaction evidence="11">
        <text>(S)-dihydroorotate + a quinone = orotate + a quinol</text>
        <dbReference type="Rhea" id="RHEA:30187"/>
        <dbReference type="ChEBI" id="CHEBI:24646"/>
        <dbReference type="ChEBI" id="CHEBI:30839"/>
        <dbReference type="ChEBI" id="CHEBI:30864"/>
        <dbReference type="ChEBI" id="CHEBI:132124"/>
        <dbReference type="EC" id="1.3.5.2"/>
    </reaction>
</comment>
<sequence>MLKKSWHLVTIFVSSYVSTLWYYSEKNVESPLYSKVVMPLIHKLDAENAQNLMKFMLKWGLGPKAKPDLYDGSNPNAPDLVSSQLNLLTQVLGYPFDSPIGLAAGFDRDAECMEAVEQLGFGFMEVGSVFPLPQRAHYSKTFRTHSQGNNSNRPVFDTLIQTHSGRGNSKGMDYIHDQLHAYREKRNKYSNGYFRVGVNLGGTNVGTSPSSSMQSVDDYVNGIKKLSKYADYMVIHVNSPMDQWYQDENSMEELLEKASAEIRQQSLSCSRQIPLLVKITPDLTLNQQQELATLVLKHKIDGIIVSNTTRIERSFVSQAHLPESVLNPDLNMIEVSGRPLFSKSTTVLKNMYKLTDGKVTLIGVGGVWDGHDALQKIEAGASLVQVYTSFTAQGPAVIGRIKRELSQLLKERGYKNVSEAVGAKAKLSELDE</sequence>
<comment type="pathway">
    <text evidence="3">Pyrimidine metabolism; UMP biosynthesis via de novo pathway; orotate from (S)-dihydroorotate (quinone route): step 1/1.</text>
</comment>
<organism evidence="13 14">
    <name type="scientific">Naegleria lovaniensis</name>
    <name type="common">Amoeba</name>
    <dbReference type="NCBI Taxonomy" id="51637"/>
    <lineage>
        <taxon>Eukaryota</taxon>
        <taxon>Discoba</taxon>
        <taxon>Heterolobosea</taxon>
        <taxon>Tetramitia</taxon>
        <taxon>Eutetramitia</taxon>
        <taxon>Vahlkampfiidae</taxon>
        <taxon>Naegleria</taxon>
    </lineage>
</organism>
<dbReference type="Gene3D" id="3.20.20.70">
    <property type="entry name" value="Aldolase class I"/>
    <property type="match status" value="1"/>
</dbReference>
<proteinExistence type="inferred from homology"/>
<feature type="domain" description="Dihydroorotate dehydrogenase catalytic" evidence="12">
    <location>
        <begin position="87"/>
        <end position="409"/>
    </location>
</feature>
<keyword evidence="9" id="KW-0560">Oxidoreductase</keyword>
<evidence type="ECO:0000256" key="3">
    <source>
        <dbReference type="ARBA" id="ARBA00005161"/>
    </source>
</evidence>
<dbReference type="NCBIfam" id="TIGR01036">
    <property type="entry name" value="pyrD_sub2"/>
    <property type="match status" value="1"/>
</dbReference>
<evidence type="ECO:0000313" key="13">
    <source>
        <dbReference type="EMBL" id="KAG2387194.1"/>
    </source>
</evidence>
<dbReference type="InterPro" id="IPR013785">
    <property type="entry name" value="Aldolase_TIM"/>
</dbReference>
<dbReference type="GO" id="GO:0009220">
    <property type="term" value="P:pyrimidine ribonucleotide biosynthetic process"/>
    <property type="evidence" value="ECO:0007669"/>
    <property type="project" value="TreeGrafter"/>
</dbReference>
<protein>
    <recommendedName>
        <fullName evidence="6">Dihydroorotate dehydrogenase (quinone), mitochondrial</fullName>
        <ecNumber evidence="5">1.3.5.2</ecNumber>
    </recommendedName>
</protein>
<dbReference type="EMBL" id="PYSW02000013">
    <property type="protein sequence ID" value="KAG2387194.1"/>
    <property type="molecule type" value="Genomic_DNA"/>
</dbReference>
<dbReference type="Proteomes" id="UP000816034">
    <property type="component" value="Unassembled WGS sequence"/>
</dbReference>
<dbReference type="RefSeq" id="XP_044551186.1">
    <property type="nucleotide sequence ID" value="XM_044690843.1"/>
</dbReference>
<dbReference type="SUPFAM" id="SSF51395">
    <property type="entry name" value="FMN-linked oxidoreductases"/>
    <property type="match status" value="1"/>
</dbReference>
<dbReference type="GO" id="GO:0106430">
    <property type="term" value="F:dihydroorotate dehydrogenase (quinone) activity"/>
    <property type="evidence" value="ECO:0007669"/>
    <property type="project" value="UniProtKB-EC"/>
</dbReference>
<dbReference type="InterPro" id="IPR005719">
    <property type="entry name" value="Dihydroorotate_DH_2"/>
</dbReference>
<dbReference type="PROSITE" id="PS00912">
    <property type="entry name" value="DHODEHASE_2"/>
    <property type="match status" value="1"/>
</dbReference>
<keyword evidence="10" id="KW-0472">Membrane</keyword>
<dbReference type="PANTHER" id="PTHR48109">
    <property type="entry name" value="DIHYDROOROTATE DEHYDROGENASE (QUINONE), MITOCHONDRIAL-RELATED"/>
    <property type="match status" value="1"/>
</dbReference>
<dbReference type="CDD" id="cd04738">
    <property type="entry name" value="DHOD_2_like"/>
    <property type="match status" value="1"/>
</dbReference>
<evidence type="ECO:0000256" key="6">
    <source>
        <dbReference type="ARBA" id="ARBA00017599"/>
    </source>
</evidence>
<comment type="subcellular location">
    <subcellularLocation>
        <location evidence="2">Membrane</location>
    </subcellularLocation>
</comment>
<evidence type="ECO:0000256" key="9">
    <source>
        <dbReference type="ARBA" id="ARBA00023002"/>
    </source>
</evidence>
<dbReference type="GeneID" id="68093982"/>
<dbReference type="GO" id="GO:0006207">
    <property type="term" value="P:'de novo' pyrimidine nucleobase biosynthetic process"/>
    <property type="evidence" value="ECO:0007669"/>
    <property type="project" value="InterPro"/>
</dbReference>
<dbReference type="InterPro" id="IPR005720">
    <property type="entry name" value="Dihydroorotate_DH_cat"/>
</dbReference>
<gene>
    <name evidence="13" type="ORF">C9374_001526</name>
</gene>
<comment type="caution">
    <text evidence="13">The sequence shown here is derived from an EMBL/GenBank/DDBJ whole genome shotgun (WGS) entry which is preliminary data.</text>
</comment>
<name>A0AA88GW25_NAELO</name>
<dbReference type="AlphaFoldDB" id="A0AA88GW25"/>
<evidence type="ECO:0000256" key="10">
    <source>
        <dbReference type="ARBA" id="ARBA00023136"/>
    </source>
</evidence>
<keyword evidence="8" id="KW-0288">FMN</keyword>
<dbReference type="EC" id="1.3.5.2" evidence="5"/>
<evidence type="ECO:0000313" key="14">
    <source>
        <dbReference type="Proteomes" id="UP000816034"/>
    </source>
</evidence>
<evidence type="ECO:0000259" key="12">
    <source>
        <dbReference type="Pfam" id="PF01180"/>
    </source>
</evidence>
<evidence type="ECO:0000256" key="5">
    <source>
        <dbReference type="ARBA" id="ARBA00012791"/>
    </source>
</evidence>
<dbReference type="PANTHER" id="PTHR48109:SF4">
    <property type="entry name" value="DIHYDROOROTATE DEHYDROGENASE (QUINONE), MITOCHONDRIAL"/>
    <property type="match status" value="1"/>
</dbReference>
<evidence type="ECO:0000256" key="1">
    <source>
        <dbReference type="ARBA" id="ARBA00001917"/>
    </source>
</evidence>
<reference evidence="13 14" key="1">
    <citation type="journal article" date="2018" name="BMC Genomics">
        <title>The genome of Naegleria lovaniensis, the basis for a comparative approach to unravel pathogenicity factors of the human pathogenic amoeba N. fowleri.</title>
        <authorList>
            <person name="Liechti N."/>
            <person name="Schurch N."/>
            <person name="Bruggmann R."/>
            <person name="Wittwer M."/>
        </authorList>
    </citation>
    <scope>NUCLEOTIDE SEQUENCE [LARGE SCALE GENOMIC DNA]</scope>
    <source>
        <strain evidence="13 14">ATCC 30569</strain>
    </source>
</reference>
<keyword evidence="7" id="KW-0285">Flavoprotein</keyword>
<dbReference type="InterPro" id="IPR050074">
    <property type="entry name" value="DHO_dehydrogenase"/>
</dbReference>
<dbReference type="GO" id="GO:0005743">
    <property type="term" value="C:mitochondrial inner membrane"/>
    <property type="evidence" value="ECO:0007669"/>
    <property type="project" value="TreeGrafter"/>
</dbReference>